<dbReference type="Proteomes" id="UP001628220">
    <property type="component" value="Unassembled WGS sequence"/>
</dbReference>
<dbReference type="EMBL" id="BAAFSF010000001">
    <property type="protein sequence ID" value="GAB1251325.1"/>
    <property type="molecule type" value="Genomic_DNA"/>
</dbReference>
<comment type="subcellular location">
    <subcellularLocation>
        <location evidence="1">Cell projection</location>
    </subcellularLocation>
</comment>
<evidence type="ECO:0000259" key="6">
    <source>
        <dbReference type="Pfam" id="PF18962"/>
    </source>
</evidence>
<keyword evidence="5" id="KW-0732">Signal</keyword>
<evidence type="ECO:0000313" key="8">
    <source>
        <dbReference type="Proteomes" id="UP001628220"/>
    </source>
</evidence>
<organism evidence="7 8">
    <name type="scientific">Porphyromonas miyakawae</name>
    <dbReference type="NCBI Taxonomy" id="3137470"/>
    <lineage>
        <taxon>Bacteria</taxon>
        <taxon>Pseudomonadati</taxon>
        <taxon>Bacteroidota</taxon>
        <taxon>Bacteroidia</taxon>
        <taxon>Bacteroidales</taxon>
        <taxon>Porphyromonadaceae</taxon>
        <taxon>Porphyromonas</taxon>
    </lineage>
</organism>
<reference evidence="7 8" key="1">
    <citation type="journal article" date="2025" name="Int. J. Syst. Evol. Microbiol.">
        <title>Desulfovibrio falkowii sp. nov., Porphyromonas miyakawae sp. nov., Mediterraneibacter flintii sp. nov. and Owariibacterium komagatae gen. nov., sp. nov., isolated from human faeces.</title>
        <authorList>
            <person name="Hamaguchi T."/>
            <person name="Ohara M."/>
            <person name="Hisatomi A."/>
            <person name="Sekiguchi K."/>
            <person name="Takeda J.I."/>
            <person name="Ueyama J."/>
            <person name="Ito M."/>
            <person name="Nishiwaki H."/>
            <person name="Ogi T."/>
            <person name="Hirayama M."/>
            <person name="Ohkuma M."/>
            <person name="Sakamoto M."/>
            <person name="Ohno K."/>
        </authorList>
    </citation>
    <scope>NUCLEOTIDE SEQUENCE [LARGE SCALE GENOMIC DNA]</scope>
    <source>
        <strain evidence="7 8">13CB11C</strain>
    </source>
</reference>
<dbReference type="NCBIfam" id="TIGR04183">
    <property type="entry name" value="Por_Secre_tail"/>
    <property type="match status" value="1"/>
</dbReference>
<gene>
    <name evidence="7" type="ORF">Tsumi_04290</name>
</gene>
<feature type="signal peptide" evidence="5">
    <location>
        <begin position="1"/>
        <end position="23"/>
    </location>
</feature>
<name>A0ABQ0E0T0_9PORP</name>
<dbReference type="InterPro" id="IPR032675">
    <property type="entry name" value="LRR_dom_sf"/>
</dbReference>
<keyword evidence="2" id="KW-0433">Leucine-rich repeat</keyword>
<feature type="domain" description="Secretion system C-terminal sorting" evidence="6">
    <location>
        <begin position="780"/>
        <end position="834"/>
    </location>
</feature>
<dbReference type="InterPro" id="IPR050576">
    <property type="entry name" value="Cilia_flagella_integrity"/>
</dbReference>
<evidence type="ECO:0000256" key="1">
    <source>
        <dbReference type="ARBA" id="ARBA00004316"/>
    </source>
</evidence>
<evidence type="ECO:0000256" key="3">
    <source>
        <dbReference type="ARBA" id="ARBA00022737"/>
    </source>
</evidence>
<keyword evidence="8" id="KW-1185">Reference proteome</keyword>
<accession>A0ABQ0E0T0</accession>
<evidence type="ECO:0000256" key="4">
    <source>
        <dbReference type="ARBA" id="ARBA00023273"/>
    </source>
</evidence>
<comment type="caution">
    <text evidence="7">The sequence shown here is derived from an EMBL/GenBank/DDBJ whole genome shotgun (WGS) entry which is preliminary data.</text>
</comment>
<dbReference type="PANTHER" id="PTHR45973">
    <property type="entry name" value="PROTEIN PHOSPHATASE 1 REGULATORY SUBUNIT SDS22-RELATED"/>
    <property type="match status" value="1"/>
</dbReference>
<dbReference type="PANTHER" id="PTHR45973:SF9">
    <property type="entry name" value="LEUCINE-RICH REPEAT-CONTAINING PROTEIN 46"/>
    <property type="match status" value="1"/>
</dbReference>
<feature type="chain" id="PRO_5045675103" description="Secretion system C-terminal sorting domain-containing protein" evidence="5">
    <location>
        <begin position="24"/>
        <end position="842"/>
    </location>
</feature>
<dbReference type="Gene3D" id="3.80.10.10">
    <property type="entry name" value="Ribonuclease Inhibitor"/>
    <property type="match status" value="1"/>
</dbReference>
<dbReference type="RefSeq" id="WP_411915138.1">
    <property type="nucleotide sequence ID" value="NZ_BAAFSF010000001.1"/>
</dbReference>
<dbReference type="SUPFAM" id="SSF52058">
    <property type="entry name" value="L domain-like"/>
    <property type="match status" value="1"/>
</dbReference>
<dbReference type="InterPro" id="IPR026444">
    <property type="entry name" value="Secre_tail"/>
</dbReference>
<keyword evidence="4" id="KW-0966">Cell projection</keyword>
<proteinExistence type="predicted"/>
<evidence type="ECO:0000256" key="2">
    <source>
        <dbReference type="ARBA" id="ARBA00022614"/>
    </source>
</evidence>
<protein>
    <recommendedName>
        <fullName evidence="6">Secretion system C-terminal sorting domain-containing protein</fullName>
    </recommendedName>
</protein>
<dbReference type="Pfam" id="PF18962">
    <property type="entry name" value="Por_Secre_tail"/>
    <property type="match status" value="1"/>
</dbReference>
<sequence>MKTRTLLTIILSLTLASLCRLSAQDAQNPLSAVAEYNLEENGTFASGDLQTAYGGLFKFSTLSEAKIPQGYHIPTKEELMVISGRYDQDEKPNPPYPDLSWEIDRAADEEVVLFGEKYTLNSHYYGKGDFVCYAIRFKGGDNRYLSAYKWEPIFFEGDTQNVKTKALKVTCRLLGAEGANLTVKDIAKPEYWSDNAQKDVVRYFPTAGYVNYTGGNEVNGRNLKGRYWSCTSKEPNGAWGFGFDADFVMVHSWHHASGYSIRCFKDKTTEQPVTDATCQMSVATSNATVEVELAGPQEIEVDWGDGTRHKVSLTKTGGKVSGSVIGDKFSIYANHLTSLKANGQSLSEVVLSNCGELEILELGFNKLKGLSLEGLTSLKHLNVVNNRIGQLDVSPAKKLQYLSVGKNFYIKDLALNNLVDLEELYVATNDISGIDLSKNTKLKVLDLSKNKGIASIDLSSLTALENLSIGGTSIKSLDISKNQALVRLYASGNKELSTLQYTSLAKLLSCYLSKCALGVETLNKLIDNLPDVSDVFVYANERVWKKQLEVSENTGITKTQLNLQKAKNKGWQVDLLEDAWSVGPAAPCMILTTAIPVNEEISLTVENYYDPFWVDWGQWWSSFLQSSSYVITHDVRQPEIKYYSRGLMEIRAPKQKLTKAEFPNNDQTYMIDLHDNELTSLSLDAKNSMVSMDLRNNKLSKEALNQIFSSLRTLSDIRYPFPLIGQDAFPTSIPFGKIYIAGNPGAKECNTSIATKKGYTLDMHTGVESLSPSDSSIYSYPNPANQTLYLSDKADYAELYTYNGVLVFKAQNVVRIDVSSLPQGNYLLRINGTTLRKVSIVH</sequence>
<keyword evidence="3" id="KW-0677">Repeat</keyword>
<evidence type="ECO:0000256" key="5">
    <source>
        <dbReference type="SAM" id="SignalP"/>
    </source>
</evidence>
<evidence type="ECO:0000313" key="7">
    <source>
        <dbReference type="EMBL" id="GAB1251325.1"/>
    </source>
</evidence>